<dbReference type="InterPro" id="IPR036890">
    <property type="entry name" value="HATPase_C_sf"/>
</dbReference>
<evidence type="ECO:0000313" key="1">
    <source>
        <dbReference type="EMBL" id="GAA1901502.1"/>
    </source>
</evidence>
<evidence type="ECO:0000313" key="2">
    <source>
        <dbReference type="Proteomes" id="UP001501303"/>
    </source>
</evidence>
<gene>
    <name evidence="1" type="ORF">GCM10009716_09170</name>
</gene>
<protein>
    <recommendedName>
        <fullName evidence="3">ATP-binding protein</fullName>
    </recommendedName>
</protein>
<dbReference type="RefSeq" id="WP_344259042.1">
    <property type="nucleotide sequence ID" value="NZ_BAAAMJ010000009.1"/>
</dbReference>
<proteinExistence type="predicted"/>
<keyword evidence="2" id="KW-1185">Reference proteome</keyword>
<comment type="caution">
    <text evidence="1">The sequence shown here is derived from an EMBL/GenBank/DDBJ whole genome shotgun (WGS) entry which is preliminary data.</text>
</comment>
<dbReference type="Proteomes" id="UP001501303">
    <property type="component" value="Unassembled WGS sequence"/>
</dbReference>
<name>A0ABN2NV79_9ACTN</name>
<reference evidence="1 2" key="1">
    <citation type="journal article" date="2019" name="Int. J. Syst. Evol. Microbiol.">
        <title>The Global Catalogue of Microorganisms (GCM) 10K type strain sequencing project: providing services to taxonomists for standard genome sequencing and annotation.</title>
        <authorList>
            <consortium name="The Broad Institute Genomics Platform"/>
            <consortium name="The Broad Institute Genome Sequencing Center for Infectious Disease"/>
            <person name="Wu L."/>
            <person name="Ma J."/>
        </authorList>
    </citation>
    <scope>NUCLEOTIDE SEQUENCE [LARGE SCALE GENOMIC DNA]</scope>
    <source>
        <strain evidence="1 2">JCM 13581</strain>
    </source>
</reference>
<sequence>MEDKSRARPVPCTAASTDTGGRGLEIVEALSERWGTDLLGRGKRVWAESRTE</sequence>
<dbReference type="EMBL" id="BAAAMJ010000009">
    <property type="protein sequence ID" value="GAA1901502.1"/>
    <property type="molecule type" value="Genomic_DNA"/>
</dbReference>
<dbReference type="Gene3D" id="3.30.565.10">
    <property type="entry name" value="Histidine kinase-like ATPase, C-terminal domain"/>
    <property type="match status" value="1"/>
</dbReference>
<evidence type="ECO:0008006" key="3">
    <source>
        <dbReference type="Google" id="ProtNLM"/>
    </source>
</evidence>
<organism evidence="1 2">
    <name type="scientific">Streptomyces sodiiphilus</name>
    <dbReference type="NCBI Taxonomy" id="226217"/>
    <lineage>
        <taxon>Bacteria</taxon>
        <taxon>Bacillati</taxon>
        <taxon>Actinomycetota</taxon>
        <taxon>Actinomycetes</taxon>
        <taxon>Kitasatosporales</taxon>
        <taxon>Streptomycetaceae</taxon>
        <taxon>Streptomyces</taxon>
    </lineage>
</organism>
<accession>A0ABN2NV79</accession>